<evidence type="ECO:0000256" key="9">
    <source>
        <dbReference type="ARBA" id="ARBA00022967"/>
    </source>
</evidence>
<dbReference type="GO" id="GO:1990573">
    <property type="term" value="P:potassium ion import across plasma membrane"/>
    <property type="evidence" value="ECO:0007669"/>
    <property type="project" value="TreeGrafter"/>
</dbReference>
<keyword evidence="8" id="KW-0460">Magnesium</keyword>
<evidence type="ECO:0000256" key="4">
    <source>
        <dbReference type="ARBA" id="ARBA00022553"/>
    </source>
</evidence>
<dbReference type="InterPro" id="IPR004014">
    <property type="entry name" value="ATPase_P-typ_cation-transptr_N"/>
</dbReference>
<evidence type="ECO:0000313" key="14">
    <source>
        <dbReference type="EMBL" id="QDU44624.1"/>
    </source>
</evidence>
<dbReference type="PROSITE" id="PS00154">
    <property type="entry name" value="ATPASE_E1_E2"/>
    <property type="match status" value="1"/>
</dbReference>
<name>A0A517ZQ72_9PLAN</name>
<dbReference type="SUPFAM" id="SSF81660">
    <property type="entry name" value="Metal cation-transporting ATPase, ATP-binding domain N"/>
    <property type="match status" value="1"/>
</dbReference>
<dbReference type="InterPro" id="IPR044492">
    <property type="entry name" value="P_typ_ATPase_HD_dom"/>
</dbReference>
<dbReference type="Gene3D" id="2.70.150.10">
    <property type="entry name" value="Calcium-transporting ATPase, cytoplasmic transduction domain A"/>
    <property type="match status" value="1"/>
</dbReference>
<keyword evidence="7" id="KW-0067">ATP-binding</keyword>
<feature type="transmembrane region" description="Helical" evidence="12">
    <location>
        <begin position="780"/>
        <end position="799"/>
    </location>
</feature>
<feature type="transmembrane region" description="Helical" evidence="12">
    <location>
        <begin position="881"/>
        <end position="898"/>
    </location>
</feature>
<dbReference type="PANTHER" id="PTHR43294">
    <property type="entry name" value="SODIUM/POTASSIUM-TRANSPORTING ATPASE SUBUNIT ALPHA"/>
    <property type="match status" value="1"/>
</dbReference>
<feature type="transmembrane region" description="Helical" evidence="12">
    <location>
        <begin position="849"/>
        <end position="869"/>
    </location>
</feature>
<gene>
    <name evidence="14" type="primary">ctpF</name>
    <name evidence="14" type="ORF">Mal52_31100</name>
</gene>
<keyword evidence="5 12" id="KW-0812">Transmembrane</keyword>
<dbReference type="GO" id="GO:1902600">
    <property type="term" value="P:proton transmembrane transport"/>
    <property type="evidence" value="ECO:0007669"/>
    <property type="project" value="TreeGrafter"/>
</dbReference>
<keyword evidence="15" id="KW-1185">Reference proteome</keyword>
<accession>A0A517ZQ72</accession>
<dbReference type="InterPro" id="IPR008250">
    <property type="entry name" value="ATPase_P-typ_transduc_dom_A_sf"/>
</dbReference>
<dbReference type="RefSeq" id="WP_145376955.1">
    <property type="nucleotide sequence ID" value="NZ_CP036276.1"/>
</dbReference>
<feature type="transmembrane region" description="Helical" evidence="12">
    <location>
        <begin position="261"/>
        <end position="284"/>
    </location>
</feature>
<evidence type="ECO:0000256" key="5">
    <source>
        <dbReference type="ARBA" id="ARBA00022692"/>
    </source>
</evidence>
<dbReference type="GO" id="GO:0005886">
    <property type="term" value="C:plasma membrane"/>
    <property type="evidence" value="ECO:0007669"/>
    <property type="project" value="UniProtKB-SubCell"/>
</dbReference>
<evidence type="ECO:0000259" key="13">
    <source>
        <dbReference type="SMART" id="SM00831"/>
    </source>
</evidence>
<dbReference type="FunFam" id="3.40.50.1000:FF:000028">
    <property type="entry name" value="Calcium-transporting P-type ATPase, putative"/>
    <property type="match status" value="1"/>
</dbReference>
<dbReference type="GO" id="GO:0036376">
    <property type="term" value="P:sodium ion export across plasma membrane"/>
    <property type="evidence" value="ECO:0007669"/>
    <property type="project" value="TreeGrafter"/>
</dbReference>
<dbReference type="GO" id="GO:0006883">
    <property type="term" value="P:intracellular sodium ion homeostasis"/>
    <property type="evidence" value="ECO:0007669"/>
    <property type="project" value="TreeGrafter"/>
</dbReference>
<dbReference type="SFLD" id="SFLDF00027">
    <property type="entry name" value="p-type_atpase"/>
    <property type="match status" value="1"/>
</dbReference>
<dbReference type="Gene3D" id="3.40.50.1000">
    <property type="entry name" value="HAD superfamily/HAD-like"/>
    <property type="match status" value="1"/>
</dbReference>
<dbReference type="NCBIfam" id="TIGR01494">
    <property type="entry name" value="ATPase_P-type"/>
    <property type="match status" value="2"/>
</dbReference>
<dbReference type="InterPro" id="IPR006068">
    <property type="entry name" value="ATPase_P-typ_cation-transptr_C"/>
</dbReference>
<keyword evidence="6" id="KW-0547">Nucleotide-binding</keyword>
<dbReference type="InterPro" id="IPR050510">
    <property type="entry name" value="Cation_transp_ATPase_P-type"/>
</dbReference>
<keyword evidence="11 12" id="KW-0472">Membrane</keyword>
<dbReference type="GO" id="GO:0016887">
    <property type="term" value="F:ATP hydrolysis activity"/>
    <property type="evidence" value="ECO:0007669"/>
    <property type="project" value="InterPro"/>
</dbReference>
<dbReference type="SUPFAM" id="SSF56784">
    <property type="entry name" value="HAD-like"/>
    <property type="match status" value="1"/>
</dbReference>
<feature type="transmembrane region" description="Helical" evidence="12">
    <location>
        <begin position="101"/>
        <end position="117"/>
    </location>
</feature>
<dbReference type="InterPro" id="IPR023214">
    <property type="entry name" value="HAD_sf"/>
</dbReference>
<dbReference type="SMART" id="SM00831">
    <property type="entry name" value="Cation_ATPase_N"/>
    <property type="match status" value="1"/>
</dbReference>
<feature type="transmembrane region" description="Helical" evidence="12">
    <location>
        <begin position="290"/>
        <end position="316"/>
    </location>
</feature>
<keyword evidence="10 12" id="KW-1133">Transmembrane helix</keyword>
<dbReference type="EMBL" id="CP036276">
    <property type="protein sequence ID" value="QDU44624.1"/>
    <property type="molecule type" value="Genomic_DNA"/>
</dbReference>
<evidence type="ECO:0000256" key="10">
    <source>
        <dbReference type="ARBA" id="ARBA00022989"/>
    </source>
</evidence>
<evidence type="ECO:0000256" key="12">
    <source>
        <dbReference type="SAM" id="Phobius"/>
    </source>
</evidence>
<keyword evidence="14" id="KW-0378">Hydrolase</keyword>
<dbReference type="KEGG" id="sdyn:Mal52_31100"/>
<dbReference type="SFLD" id="SFLDG00002">
    <property type="entry name" value="C1.7:_P-type_atpase_like"/>
    <property type="match status" value="1"/>
</dbReference>
<dbReference type="CDD" id="cd02080">
    <property type="entry name" value="P-type_ATPase_cation"/>
    <property type="match status" value="1"/>
</dbReference>
<dbReference type="Pfam" id="PF13246">
    <property type="entry name" value="Cation_ATPase"/>
    <property type="match status" value="1"/>
</dbReference>
<evidence type="ECO:0000256" key="3">
    <source>
        <dbReference type="ARBA" id="ARBA00022475"/>
    </source>
</evidence>
<evidence type="ECO:0000256" key="2">
    <source>
        <dbReference type="ARBA" id="ARBA00005675"/>
    </source>
</evidence>
<feature type="transmembrane region" description="Helical" evidence="12">
    <location>
        <begin position="738"/>
        <end position="759"/>
    </location>
</feature>
<dbReference type="FunFam" id="2.70.150.10:FF:000160">
    <property type="entry name" value="Sarcoplasmic/endoplasmic reticulum calcium ATPase 1"/>
    <property type="match status" value="1"/>
</dbReference>
<dbReference type="InterPro" id="IPR018303">
    <property type="entry name" value="ATPase_P-typ_P_site"/>
</dbReference>
<protein>
    <submittedName>
        <fullName evidence="14">Putative cation-transporting ATPase F</fullName>
        <ecNumber evidence="14">3.6.3.-</ecNumber>
    </submittedName>
</protein>
<dbReference type="Gene3D" id="3.40.1110.10">
    <property type="entry name" value="Calcium-transporting ATPase, cytoplasmic domain N"/>
    <property type="match status" value="1"/>
</dbReference>
<comment type="subcellular location">
    <subcellularLocation>
        <location evidence="1">Cell membrane</location>
        <topology evidence="1">Multi-pass membrane protein</topology>
    </subcellularLocation>
</comment>
<dbReference type="InterPro" id="IPR023299">
    <property type="entry name" value="ATPase_P-typ_cyto_dom_N"/>
</dbReference>
<dbReference type="GO" id="GO:0030007">
    <property type="term" value="P:intracellular potassium ion homeostasis"/>
    <property type="evidence" value="ECO:0007669"/>
    <property type="project" value="TreeGrafter"/>
</dbReference>
<dbReference type="InterPro" id="IPR059000">
    <property type="entry name" value="ATPase_P-type_domA"/>
</dbReference>
<evidence type="ECO:0000256" key="11">
    <source>
        <dbReference type="ARBA" id="ARBA00023136"/>
    </source>
</evidence>
<comment type="similarity">
    <text evidence="2">Belongs to the cation transport ATPase (P-type) (TC 3.A.3) family. Type IIA subfamily.</text>
</comment>
<feature type="transmembrane region" description="Helical" evidence="12">
    <location>
        <begin position="708"/>
        <end position="732"/>
    </location>
</feature>
<proteinExistence type="inferred from homology"/>
<keyword evidence="4" id="KW-0597">Phosphoprotein</keyword>
<evidence type="ECO:0000256" key="1">
    <source>
        <dbReference type="ARBA" id="ARBA00004651"/>
    </source>
</evidence>
<reference evidence="14 15" key="1">
    <citation type="submission" date="2019-02" db="EMBL/GenBank/DDBJ databases">
        <title>Deep-cultivation of Planctomycetes and their phenomic and genomic characterization uncovers novel biology.</title>
        <authorList>
            <person name="Wiegand S."/>
            <person name="Jogler M."/>
            <person name="Boedeker C."/>
            <person name="Pinto D."/>
            <person name="Vollmers J."/>
            <person name="Rivas-Marin E."/>
            <person name="Kohn T."/>
            <person name="Peeters S.H."/>
            <person name="Heuer A."/>
            <person name="Rast P."/>
            <person name="Oberbeckmann S."/>
            <person name="Bunk B."/>
            <person name="Jeske O."/>
            <person name="Meyerdierks A."/>
            <person name="Storesund J.E."/>
            <person name="Kallscheuer N."/>
            <person name="Luecker S."/>
            <person name="Lage O.M."/>
            <person name="Pohl T."/>
            <person name="Merkel B.J."/>
            <person name="Hornburger P."/>
            <person name="Mueller R.-W."/>
            <person name="Bruemmer F."/>
            <person name="Labrenz M."/>
            <person name="Spormann A.M."/>
            <person name="Op den Camp H."/>
            <person name="Overmann J."/>
            <person name="Amann R."/>
            <person name="Jetten M.S.M."/>
            <person name="Mascher T."/>
            <person name="Medema M.H."/>
            <person name="Devos D.P."/>
            <person name="Kaster A.-K."/>
            <person name="Ovreas L."/>
            <person name="Rohde M."/>
            <person name="Galperin M.Y."/>
            <person name="Jogler C."/>
        </authorList>
    </citation>
    <scope>NUCLEOTIDE SEQUENCE [LARGE SCALE GENOMIC DNA]</scope>
    <source>
        <strain evidence="14 15">Mal52</strain>
    </source>
</reference>
<dbReference type="SUPFAM" id="SSF81665">
    <property type="entry name" value="Calcium ATPase, transmembrane domain M"/>
    <property type="match status" value="1"/>
</dbReference>
<dbReference type="AlphaFoldDB" id="A0A517ZQ72"/>
<feature type="domain" description="Cation-transporting P-type ATPase N-terminal" evidence="13">
    <location>
        <begin position="24"/>
        <end position="97"/>
    </location>
</feature>
<keyword evidence="3" id="KW-1003">Cell membrane</keyword>
<dbReference type="GO" id="GO:0005524">
    <property type="term" value="F:ATP binding"/>
    <property type="evidence" value="ECO:0007669"/>
    <property type="project" value="UniProtKB-KW"/>
</dbReference>
<evidence type="ECO:0000256" key="8">
    <source>
        <dbReference type="ARBA" id="ARBA00022842"/>
    </source>
</evidence>
<organism evidence="14 15">
    <name type="scientific">Symmachiella dynata</name>
    <dbReference type="NCBI Taxonomy" id="2527995"/>
    <lineage>
        <taxon>Bacteria</taxon>
        <taxon>Pseudomonadati</taxon>
        <taxon>Planctomycetota</taxon>
        <taxon>Planctomycetia</taxon>
        <taxon>Planctomycetales</taxon>
        <taxon>Planctomycetaceae</taxon>
        <taxon>Symmachiella</taxon>
    </lineage>
</organism>
<evidence type="ECO:0000313" key="15">
    <source>
        <dbReference type="Proteomes" id="UP000319383"/>
    </source>
</evidence>
<dbReference type="InterPro" id="IPR023298">
    <property type="entry name" value="ATPase_P-typ_TM_dom_sf"/>
</dbReference>
<dbReference type="Gene3D" id="1.20.1110.10">
    <property type="entry name" value="Calcium-transporting ATPase, transmembrane domain"/>
    <property type="match status" value="1"/>
</dbReference>
<dbReference type="PRINTS" id="PR00119">
    <property type="entry name" value="CATATPASE"/>
</dbReference>
<dbReference type="SFLD" id="SFLDS00003">
    <property type="entry name" value="Haloacid_Dehalogenase"/>
    <property type="match status" value="1"/>
</dbReference>
<dbReference type="GO" id="GO:0005391">
    <property type="term" value="F:P-type sodium:potassium-exchanging transporter activity"/>
    <property type="evidence" value="ECO:0007669"/>
    <property type="project" value="TreeGrafter"/>
</dbReference>
<dbReference type="Pfam" id="PF00690">
    <property type="entry name" value="Cation_ATPase_N"/>
    <property type="match status" value="1"/>
</dbReference>
<dbReference type="Proteomes" id="UP000319383">
    <property type="component" value="Chromosome"/>
</dbReference>
<evidence type="ECO:0000256" key="7">
    <source>
        <dbReference type="ARBA" id="ARBA00022840"/>
    </source>
</evidence>
<sequence length="916" mass="99185">MNIKRETADLAVDEASHKSRPSLDAHLIRGDEAFEVFGSSKDGITSDEAKSRLDCYGPNQLQEQKKTSTWMRLLLQFHTPLIYVLLATAGATALLQQWVDTGVILGVVFINAIIGFVQESKAEKAIESLKDMLAPLAVVIRDGTKTQLPATELVPGDLVLLEGGDKVPADIRLTRVKNLQIDEAPLTGESMPVAKSAEELQGDVPLCDRVNLAFAGTLATNGTAAGIVVATGDNTQIGQIAGMLHEVEGIDTPLIRRLASFSMVITVVIILFCVFVFLVGIFTGKETVEMLMAAVALAVSAIPEGLPAIMTIALAIGVKRMASRNAVVRNLPAVETLGSATVICSDKTGTLTRNEMTVTRIVSPDGSYFVTGSGYEPTGAVLDESEKAVELDASPAISELVKASALCNDSLWRQKDGKWRIDGDPTEGALLVLAGKLGLRQEAATREWPRTDEIPFASELQYMATLHHNHSGHALIYLKGSPETVLSRCAHEWSSDSPLDIVTWRETADSMAADGLRVLAVAEKRKHPQETVLEFEDTEQGFALLGLVGMTDPPRQEVIVAVEKCHAAGIRVKMITGDHIATAQAVGRQIGLRATEGAMTGAELEKLDDADLDQAAENVDIFARVAPAQKLKIVQSLQRCGHVVAMTGDGVNDAPALKQADIGVAMGITGTDVSKESAEMVLLDDNFASIERAIEEGRTVFNNLMKTIVFILPTNGGECLTLVASLLFGALLPILPLHILWINLVTTVALAITLAFDPVDQDIMRQPPRDPQSPLIDRSLVWRIVYVSLLISLGTFGLFFYELEIGSSLEAARAVAVNAIVFFEVAYVFNSRNLNDSVLNRRGILGNRIVWWGIAAVVVFQVVFTYWPVMNSLFRVAPLDAWMWLRILGVSLLFMLLVEIEKAIGRRLALRSQPVP</sequence>
<evidence type="ECO:0000256" key="6">
    <source>
        <dbReference type="ARBA" id="ARBA00022741"/>
    </source>
</evidence>
<dbReference type="SUPFAM" id="SSF81653">
    <property type="entry name" value="Calcium ATPase, transduction domain A"/>
    <property type="match status" value="1"/>
</dbReference>
<dbReference type="EC" id="3.6.3.-" evidence="14"/>
<dbReference type="Pfam" id="PF00122">
    <property type="entry name" value="E1-E2_ATPase"/>
    <property type="match status" value="1"/>
</dbReference>
<dbReference type="InterPro" id="IPR036412">
    <property type="entry name" value="HAD-like_sf"/>
</dbReference>
<dbReference type="Pfam" id="PF00689">
    <property type="entry name" value="Cation_ATPase_C"/>
    <property type="match status" value="1"/>
</dbReference>
<dbReference type="InterPro" id="IPR001757">
    <property type="entry name" value="P_typ_ATPase"/>
</dbReference>
<feature type="transmembrane region" description="Helical" evidence="12">
    <location>
        <begin position="811"/>
        <end position="829"/>
    </location>
</feature>
<dbReference type="PANTHER" id="PTHR43294:SF21">
    <property type="entry name" value="CATION TRANSPORTING ATPASE"/>
    <property type="match status" value="1"/>
</dbReference>
<feature type="transmembrane region" description="Helical" evidence="12">
    <location>
        <begin position="73"/>
        <end position="95"/>
    </location>
</feature>
<dbReference type="PRINTS" id="PR00120">
    <property type="entry name" value="HATPASE"/>
</dbReference>
<dbReference type="FunFam" id="3.40.50.1000:FF:000001">
    <property type="entry name" value="Phospholipid-transporting ATPase IC"/>
    <property type="match status" value="1"/>
</dbReference>
<keyword evidence="9" id="KW-1278">Translocase</keyword>